<proteinExistence type="predicted"/>
<organism evidence="3">
    <name type="scientific">Melampsora larici-populina (strain 98AG31 / pathotype 3-4-7)</name>
    <name type="common">Poplar leaf rust fungus</name>
    <dbReference type="NCBI Taxonomy" id="747676"/>
    <lineage>
        <taxon>Eukaryota</taxon>
        <taxon>Fungi</taxon>
        <taxon>Dikarya</taxon>
        <taxon>Basidiomycota</taxon>
        <taxon>Pucciniomycotina</taxon>
        <taxon>Pucciniomycetes</taxon>
        <taxon>Pucciniales</taxon>
        <taxon>Melampsoraceae</taxon>
        <taxon>Melampsora</taxon>
    </lineage>
</organism>
<dbReference type="EMBL" id="GL883116">
    <property type="protein sequence ID" value="EGG04856.1"/>
    <property type="molecule type" value="Genomic_DNA"/>
</dbReference>
<dbReference type="VEuPathDB" id="FungiDB:MELLADRAFT_108120"/>
<accession>F4RS14</accession>
<evidence type="ECO:0008006" key="4">
    <source>
        <dbReference type="Google" id="ProtNLM"/>
    </source>
</evidence>
<feature type="signal peptide" evidence="1">
    <location>
        <begin position="1"/>
        <end position="18"/>
    </location>
</feature>
<dbReference type="Proteomes" id="UP000001072">
    <property type="component" value="Unassembled WGS sequence"/>
</dbReference>
<gene>
    <name evidence="2" type="ORF">MELLADRAFT_108120</name>
</gene>
<evidence type="ECO:0000313" key="3">
    <source>
        <dbReference type="Proteomes" id="UP000001072"/>
    </source>
</evidence>
<dbReference type="GeneID" id="18923377"/>
<dbReference type="KEGG" id="mlr:MELLADRAFT_108120"/>
<dbReference type="AlphaFoldDB" id="F4RS14"/>
<feature type="chain" id="PRO_5003320974" description="Secreted protein" evidence="1">
    <location>
        <begin position="19"/>
        <end position="102"/>
    </location>
</feature>
<protein>
    <recommendedName>
        <fullName evidence="4">Secreted protein</fullName>
    </recommendedName>
</protein>
<keyword evidence="3" id="KW-1185">Reference proteome</keyword>
<sequence>MRFFLACVFLLSPILVMGVSITEIISQMNANPAKFRNLFVENQKVLQWLQAGGPSSGSGFEAAKEMYGRRMIPRGATVGVDDIAGWIADDLRWVNTRGLERS</sequence>
<name>F4RS14_MELLP</name>
<evidence type="ECO:0000313" key="2">
    <source>
        <dbReference type="EMBL" id="EGG04856.1"/>
    </source>
</evidence>
<dbReference type="InParanoid" id="F4RS14"/>
<keyword evidence="1" id="KW-0732">Signal</keyword>
<evidence type="ECO:0000256" key="1">
    <source>
        <dbReference type="SAM" id="SignalP"/>
    </source>
</evidence>
<dbReference type="RefSeq" id="XP_007411947.1">
    <property type="nucleotide sequence ID" value="XM_007411885.1"/>
</dbReference>
<dbReference type="HOGENOM" id="CLU_171247_0_0_1"/>
<reference evidence="3" key="1">
    <citation type="journal article" date="2011" name="Proc. Natl. Acad. Sci. U.S.A.">
        <title>Obligate biotrophy features unraveled by the genomic analysis of rust fungi.</title>
        <authorList>
            <person name="Duplessis S."/>
            <person name="Cuomo C.A."/>
            <person name="Lin Y.-C."/>
            <person name="Aerts A."/>
            <person name="Tisserant E."/>
            <person name="Veneault-Fourrey C."/>
            <person name="Joly D.L."/>
            <person name="Hacquard S."/>
            <person name="Amselem J."/>
            <person name="Cantarel B.L."/>
            <person name="Chiu R."/>
            <person name="Coutinho P.M."/>
            <person name="Feau N."/>
            <person name="Field M."/>
            <person name="Frey P."/>
            <person name="Gelhaye E."/>
            <person name="Goldberg J."/>
            <person name="Grabherr M.G."/>
            <person name="Kodira C.D."/>
            <person name="Kohler A."/>
            <person name="Kuees U."/>
            <person name="Lindquist E.A."/>
            <person name="Lucas S.M."/>
            <person name="Mago R."/>
            <person name="Mauceli E."/>
            <person name="Morin E."/>
            <person name="Murat C."/>
            <person name="Pangilinan J.L."/>
            <person name="Park R."/>
            <person name="Pearson M."/>
            <person name="Quesneville H."/>
            <person name="Rouhier N."/>
            <person name="Sakthikumar S."/>
            <person name="Salamov A.A."/>
            <person name="Schmutz J."/>
            <person name="Selles B."/>
            <person name="Shapiro H."/>
            <person name="Tanguay P."/>
            <person name="Tuskan G.A."/>
            <person name="Henrissat B."/>
            <person name="Van de Peer Y."/>
            <person name="Rouze P."/>
            <person name="Ellis J.G."/>
            <person name="Dodds P.N."/>
            <person name="Schein J.E."/>
            <person name="Zhong S."/>
            <person name="Hamelin R.C."/>
            <person name="Grigoriev I.V."/>
            <person name="Szabo L.J."/>
            <person name="Martin F."/>
        </authorList>
    </citation>
    <scope>NUCLEOTIDE SEQUENCE [LARGE SCALE GENOMIC DNA]</scope>
    <source>
        <strain evidence="3">98AG31 / pathotype 3-4-7</strain>
    </source>
</reference>